<dbReference type="EMBL" id="JARQWQ010000183">
    <property type="protein sequence ID" value="KAK2547451.1"/>
    <property type="molecule type" value="Genomic_DNA"/>
</dbReference>
<organism evidence="2 3">
    <name type="scientific">Acropora cervicornis</name>
    <name type="common">Staghorn coral</name>
    <dbReference type="NCBI Taxonomy" id="6130"/>
    <lineage>
        <taxon>Eukaryota</taxon>
        <taxon>Metazoa</taxon>
        <taxon>Cnidaria</taxon>
        <taxon>Anthozoa</taxon>
        <taxon>Hexacorallia</taxon>
        <taxon>Scleractinia</taxon>
        <taxon>Astrocoeniina</taxon>
        <taxon>Acroporidae</taxon>
        <taxon>Acropora</taxon>
    </lineage>
</organism>
<protein>
    <submittedName>
        <fullName evidence="2">Uncharacterized protein</fullName>
    </submittedName>
</protein>
<feature type="compositionally biased region" description="Basic and acidic residues" evidence="1">
    <location>
        <begin position="197"/>
        <end position="213"/>
    </location>
</feature>
<accession>A0AAD9PR22</accession>
<reference evidence="2" key="1">
    <citation type="journal article" date="2023" name="G3 (Bethesda)">
        <title>Whole genome assembly and annotation of the endangered Caribbean coral Acropora cervicornis.</title>
        <authorList>
            <person name="Selwyn J.D."/>
            <person name="Vollmer S.V."/>
        </authorList>
    </citation>
    <scope>NUCLEOTIDE SEQUENCE</scope>
    <source>
        <strain evidence="2">K2</strain>
    </source>
</reference>
<feature type="region of interest" description="Disordered" evidence="1">
    <location>
        <begin position="161"/>
        <end position="264"/>
    </location>
</feature>
<comment type="caution">
    <text evidence="2">The sequence shown here is derived from an EMBL/GenBank/DDBJ whole genome shotgun (WGS) entry which is preliminary data.</text>
</comment>
<dbReference type="AlphaFoldDB" id="A0AAD9PR22"/>
<name>A0AAD9PR22_ACRCE</name>
<reference evidence="2" key="2">
    <citation type="journal article" date="2023" name="Science">
        <title>Genomic signatures of disease resistance in endangered staghorn corals.</title>
        <authorList>
            <person name="Vollmer S.V."/>
            <person name="Selwyn J.D."/>
            <person name="Despard B.A."/>
            <person name="Roesel C.L."/>
        </authorList>
    </citation>
    <scope>NUCLEOTIDE SEQUENCE</scope>
    <source>
        <strain evidence="2">K2</strain>
    </source>
</reference>
<evidence type="ECO:0000313" key="3">
    <source>
        <dbReference type="Proteomes" id="UP001249851"/>
    </source>
</evidence>
<feature type="compositionally biased region" description="Basic residues" evidence="1">
    <location>
        <begin position="242"/>
        <end position="258"/>
    </location>
</feature>
<evidence type="ECO:0000256" key="1">
    <source>
        <dbReference type="SAM" id="MobiDB-lite"/>
    </source>
</evidence>
<evidence type="ECO:0000313" key="2">
    <source>
        <dbReference type="EMBL" id="KAK2547451.1"/>
    </source>
</evidence>
<feature type="compositionally biased region" description="Basic and acidic residues" evidence="1">
    <location>
        <begin position="176"/>
        <end position="190"/>
    </location>
</feature>
<gene>
    <name evidence="2" type="ORF">P5673_032533</name>
</gene>
<sequence>MSSHSGLLAYSLLSYSSTIGGCPVPECIAVSWAHIDVCERFHERNLRQQQRSLRERVTIRKEQEEDLERSLLEDRKKAQATVCEGVRPTERCCDDRDTFENKIRNDRRKRVMPEPKAGTTIIVLRFNDHKISRKFKKNATFQNEDEVKSLLYSQVSFKGNVPSDHQEELETTVNEEQGKDATKKKDEGSKKKFTKHGGKEDRDKREKTEKEQVQLENDDEEGHCNIHVAIKEKQENTVDSTRKRKKEKRTGSQRKKLKATNIDA</sequence>
<keyword evidence="3" id="KW-1185">Reference proteome</keyword>
<proteinExistence type="predicted"/>
<dbReference type="Proteomes" id="UP001249851">
    <property type="component" value="Unassembled WGS sequence"/>
</dbReference>